<dbReference type="RefSeq" id="WP_144643317.1">
    <property type="nucleotide sequence ID" value="NZ_BNAX01000037.1"/>
</dbReference>
<dbReference type="PANTHER" id="PTHR44154">
    <property type="entry name" value="QUINONE OXIDOREDUCTASE"/>
    <property type="match status" value="1"/>
</dbReference>
<dbReference type="Proteomes" id="UP000318578">
    <property type="component" value="Unassembled WGS sequence"/>
</dbReference>
<organism evidence="3 4">
    <name type="scientific">Amycolatopsis acidiphila</name>
    <dbReference type="NCBI Taxonomy" id="715473"/>
    <lineage>
        <taxon>Bacteria</taxon>
        <taxon>Bacillati</taxon>
        <taxon>Actinomycetota</taxon>
        <taxon>Actinomycetes</taxon>
        <taxon>Pseudonocardiales</taxon>
        <taxon>Pseudonocardiaceae</taxon>
        <taxon>Amycolatopsis</taxon>
    </lineage>
</organism>
<name>A0A558A0J8_9PSEU</name>
<dbReference type="InterPro" id="IPR051603">
    <property type="entry name" value="Zinc-ADH_QOR/CCCR"/>
</dbReference>
<dbReference type="InterPro" id="IPR020843">
    <property type="entry name" value="ER"/>
</dbReference>
<reference evidence="3 4" key="1">
    <citation type="submission" date="2019-07" db="EMBL/GenBank/DDBJ databases">
        <title>New species of Amycolatopsis and Streptomyces.</title>
        <authorList>
            <person name="Duangmal K."/>
            <person name="Teo W.F.A."/>
            <person name="Lipun K."/>
        </authorList>
    </citation>
    <scope>NUCLEOTIDE SEQUENCE [LARGE SCALE GENOMIC DNA]</scope>
    <source>
        <strain evidence="3 4">JCM 30562</strain>
    </source>
</reference>
<dbReference type="EMBL" id="VJZA01000072">
    <property type="protein sequence ID" value="TVT17793.1"/>
    <property type="molecule type" value="Genomic_DNA"/>
</dbReference>
<dbReference type="AlphaFoldDB" id="A0A558A0J8"/>
<dbReference type="OrthoDB" id="3727682at2"/>
<evidence type="ECO:0000313" key="3">
    <source>
        <dbReference type="EMBL" id="TVT17793.1"/>
    </source>
</evidence>
<proteinExistence type="predicted"/>
<feature type="domain" description="Enoyl reductase (ER)" evidence="2">
    <location>
        <begin position="10"/>
        <end position="299"/>
    </location>
</feature>
<dbReference type="GO" id="GO:0016491">
    <property type="term" value="F:oxidoreductase activity"/>
    <property type="evidence" value="ECO:0007669"/>
    <property type="project" value="InterPro"/>
</dbReference>
<dbReference type="SUPFAM" id="SSF50129">
    <property type="entry name" value="GroES-like"/>
    <property type="match status" value="1"/>
</dbReference>
<dbReference type="Pfam" id="PF13602">
    <property type="entry name" value="ADH_zinc_N_2"/>
    <property type="match status" value="1"/>
</dbReference>
<dbReference type="SUPFAM" id="SSF51735">
    <property type="entry name" value="NAD(P)-binding Rossmann-fold domains"/>
    <property type="match status" value="1"/>
</dbReference>
<evidence type="ECO:0000313" key="4">
    <source>
        <dbReference type="Proteomes" id="UP000318578"/>
    </source>
</evidence>
<comment type="caution">
    <text evidence="3">The sequence shown here is derived from an EMBL/GenBank/DDBJ whole genome shotgun (WGS) entry which is preliminary data.</text>
</comment>
<keyword evidence="4" id="KW-1185">Reference proteome</keyword>
<dbReference type="CDD" id="cd05289">
    <property type="entry name" value="MDR_like_2"/>
    <property type="match status" value="1"/>
</dbReference>
<dbReference type="Gene3D" id="3.90.180.10">
    <property type="entry name" value="Medium-chain alcohol dehydrogenases, catalytic domain"/>
    <property type="match status" value="1"/>
</dbReference>
<sequence length="302" mass="30735">MYAAVLIKYGPADVLAWSEVPLPEPGPGQIRIRVLAAGVGPTDLKIRRGDLQQVFPLPSPAVLGFEAAGTVDAVGSAVTGVAVGDEVAALLPALGGYAQYALASAWTPKPARVSWADAAALPASAEAAVGVLRQLHATSGETLLILGGGGSVGLIATQLAVSLGVAVLSATASRDQDLVRELGAIPVHYGPDLRAEVHAHVARVDAVFDAAGKGALGDAVELAGGPARVITLADEHAADHGVALSAPTPDRAPDALDQTMPLLASGELRLRTQRLLPVQDAAQAHQLLDTGQAHEKLILTTE</sequence>
<accession>A0A558A0J8</accession>
<evidence type="ECO:0000256" key="1">
    <source>
        <dbReference type="ARBA" id="ARBA00022857"/>
    </source>
</evidence>
<dbReference type="InterPro" id="IPR011032">
    <property type="entry name" value="GroES-like_sf"/>
</dbReference>
<evidence type="ECO:0000259" key="2">
    <source>
        <dbReference type="SMART" id="SM00829"/>
    </source>
</evidence>
<dbReference type="InterPro" id="IPR013154">
    <property type="entry name" value="ADH-like_N"/>
</dbReference>
<gene>
    <name evidence="3" type="ORF">FNH06_30105</name>
</gene>
<dbReference type="PANTHER" id="PTHR44154:SF1">
    <property type="entry name" value="QUINONE OXIDOREDUCTASE"/>
    <property type="match status" value="1"/>
</dbReference>
<dbReference type="Pfam" id="PF08240">
    <property type="entry name" value="ADH_N"/>
    <property type="match status" value="1"/>
</dbReference>
<dbReference type="SMART" id="SM00829">
    <property type="entry name" value="PKS_ER"/>
    <property type="match status" value="1"/>
</dbReference>
<dbReference type="InterPro" id="IPR036291">
    <property type="entry name" value="NAD(P)-bd_dom_sf"/>
</dbReference>
<dbReference type="Gene3D" id="3.40.50.720">
    <property type="entry name" value="NAD(P)-binding Rossmann-like Domain"/>
    <property type="match status" value="1"/>
</dbReference>
<protein>
    <submittedName>
        <fullName evidence="3">NADP-dependent oxidoreductase</fullName>
    </submittedName>
</protein>
<keyword evidence="1" id="KW-0521">NADP</keyword>